<protein>
    <submittedName>
        <fullName evidence="1">Uncharacterized protein</fullName>
    </submittedName>
</protein>
<dbReference type="RefSeq" id="WP_147146947.1">
    <property type="nucleotide sequence ID" value="NZ_BKAJ01000018.1"/>
</dbReference>
<comment type="caution">
    <text evidence="1">The sequence shown here is derived from an EMBL/GenBank/DDBJ whole genome shotgun (WGS) entry which is preliminary data.</text>
</comment>
<dbReference type="EMBL" id="BKAJ01000018">
    <property type="protein sequence ID" value="GEP53895.1"/>
    <property type="molecule type" value="Genomic_DNA"/>
</dbReference>
<reference evidence="1 2" key="1">
    <citation type="submission" date="2019-07" db="EMBL/GenBank/DDBJ databases">
        <title>Whole genome shotgun sequence of Reyranella soli NBRC 108950.</title>
        <authorList>
            <person name="Hosoyama A."/>
            <person name="Uohara A."/>
            <person name="Ohji S."/>
            <person name="Ichikawa N."/>
        </authorList>
    </citation>
    <scope>NUCLEOTIDE SEQUENCE [LARGE SCALE GENOMIC DNA]</scope>
    <source>
        <strain evidence="1 2">NBRC 108950</strain>
    </source>
</reference>
<proteinExistence type="predicted"/>
<dbReference type="AlphaFoldDB" id="A0A512N4I2"/>
<evidence type="ECO:0000313" key="2">
    <source>
        <dbReference type="Proteomes" id="UP000321058"/>
    </source>
</evidence>
<organism evidence="1 2">
    <name type="scientific">Reyranella soli</name>
    <dbReference type="NCBI Taxonomy" id="1230389"/>
    <lineage>
        <taxon>Bacteria</taxon>
        <taxon>Pseudomonadati</taxon>
        <taxon>Pseudomonadota</taxon>
        <taxon>Alphaproteobacteria</taxon>
        <taxon>Hyphomicrobiales</taxon>
        <taxon>Reyranellaceae</taxon>
        <taxon>Reyranella</taxon>
    </lineage>
</organism>
<name>A0A512N4I2_9HYPH</name>
<evidence type="ECO:0000313" key="1">
    <source>
        <dbReference type="EMBL" id="GEP53895.1"/>
    </source>
</evidence>
<dbReference type="Proteomes" id="UP000321058">
    <property type="component" value="Unassembled WGS sequence"/>
</dbReference>
<gene>
    <name evidence="1" type="ORF">RSO01_10610</name>
</gene>
<keyword evidence="2" id="KW-1185">Reference proteome</keyword>
<sequence length="352" mass="37449">MSDVSQFAQPQMSQPALDGLAEGNLFVELQVPSWPPPVTQTLLRNRDAHSGLTIRAKPSGRLRVELVRAGYPPLVVRTVHLRLRAPGLLRLNVAWRGDVAAVAAGGRIIGSSSEAIPDGVASPETIEETIAPLDHVGNQRACASRRQHVQALLQGKEVDGEQLERWLTALDDAARSLSDLVELVRQRRHHHLPVMVDTLVRLTCGDGAVLQQCAGLFDVPLTVYASPAPPQVTSPALLLAAAFDVAAARGPRHEFAVDLDVWLHHEHPWLTGRHVPVEALLLAVDAALAPPRFDRVDSEDDRVIRASFGQAEATAALCAFATAVCSVAASVVAAAAGTARTSAGPSLAEATL</sequence>
<accession>A0A512N4I2</accession>